<protein>
    <submittedName>
        <fullName evidence="1">Uncharacterized protein</fullName>
    </submittedName>
</protein>
<sequence length="39" mass="4399">MVLLTSCFQAAIPNNSPIPLLTYHVIVACHIHSHPYIHF</sequence>
<evidence type="ECO:0000313" key="1">
    <source>
        <dbReference type="EMBL" id="MBX43749.1"/>
    </source>
</evidence>
<dbReference type="AlphaFoldDB" id="A0A2P2NMP4"/>
<organism evidence="1">
    <name type="scientific">Rhizophora mucronata</name>
    <name type="common">Asiatic mangrove</name>
    <dbReference type="NCBI Taxonomy" id="61149"/>
    <lineage>
        <taxon>Eukaryota</taxon>
        <taxon>Viridiplantae</taxon>
        <taxon>Streptophyta</taxon>
        <taxon>Embryophyta</taxon>
        <taxon>Tracheophyta</taxon>
        <taxon>Spermatophyta</taxon>
        <taxon>Magnoliopsida</taxon>
        <taxon>eudicotyledons</taxon>
        <taxon>Gunneridae</taxon>
        <taxon>Pentapetalae</taxon>
        <taxon>rosids</taxon>
        <taxon>fabids</taxon>
        <taxon>Malpighiales</taxon>
        <taxon>Rhizophoraceae</taxon>
        <taxon>Rhizophora</taxon>
    </lineage>
</organism>
<name>A0A2P2NMP4_RHIMU</name>
<accession>A0A2P2NMP4</accession>
<dbReference type="EMBL" id="GGEC01063265">
    <property type="protein sequence ID" value="MBX43749.1"/>
    <property type="molecule type" value="Transcribed_RNA"/>
</dbReference>
<reference evidence="1" key="1">
    <citation type="submission" date="2018-02" db="EMBL/GenBank/DDBJ databases">
        <title>Rhizophora mucronata_Transcriptome.</title>
        <authorList>
            <person name="Meera S.P."/>
            <person name="Sreeshan A."/>
            <person name="Augustine A."/>
        </authorList>
    </citation>
    <scope>NUCLEOTIDE SEQUENCE</scope>
    <source>
        <tissue evidence="1">Leaf</tissue>
    </source>
</reference>
<proteinExistence type="predicted"/>